<organism evidence="1 2">
    <name type="scientific">Neisseria elongata</name>
    <dbReference type="NCBI Taxonomy" id="495"/>
    <lineage>
        <taxon>Bacteria</taxon>
        <taxon>Pseudomonadati</taxon>
        <taxon>Pseudomonadota</taxon>
        <taxon>Betaproteobacteria</taxon>
        <taxon>Neisseriales</taxon>
        <taxon>Neisseriaceae</taxon>
        <taxon>Neisseria</taxon>
    </lineage>
</organism>
<accession>A0A378TXP3</accession>
<protein>
    <submittedName>
        <fullName evidence="1">Uncharacterized protein</fullName>
    </submittedName>
</protein>
<reference evidence="1 2" key="1">
    <citation type="submission" date="2018-06" db="EMBL/GenBank/DDBJ databases">
        <authorList>
            <consortium name="Pathogen Informatics"/>
            <person name="Doyle S."/>
        </authorList>
    </citation>
    <scope>NUCLEOTIDE SEQUENCE [LARGE SCALE GENOMIC DNA]</scope>
    <source>
        <strain evidence="1 2">NCTC10660</strain>
    </source>
</reference>
<dbReference type="AlphaFoldDB" id="A0A378TXP3"/>
<sequence length="48" mass="5562">MEPKNFMFNIGAMSQIILLLIEHREITTINSNVNLMPMRRSHFTNTVG</sequence>
<gene>
    <name evidence="1" type="ORF">NCTC10660_01024</name>
</gene>
<evidence type="ECO:0000313" key="1">
    <source>
        <dbReference type="EMBL" id="STZ67541.1"/>
    </source>
</evidence>
<evidence type="ECO:0000313" key="2">
    <source>
        <dbReference type="Proteomes" id="UP000254927"/>
    </source>
</evidence>
<dbReference type="EMBL" id="UGQW01000002">
    <property type="protein sequence ID" value="STZ67541.1"/>
    <property type="molecule type" value="Genomic_DNA"/>
</dbReference>
<name>A0A378TXP3_NEIEL</name>
<proteinExistence type="predicted"/>
<dbReference type="Proteomes" id="UP000254927">
    <property type="component" value="Unassembled WGS sequence"/>
</dbReference>